<gene>
    <name evidence="8" type="ORF">SPI_03342</name>
</gene>
<feature type="transmembrane region" description="Helical" evidence="6">
    <location>
        <begin position="283"/>
        <end position="302"/>
    </location>
</feature>
<feature type="transmembrane region" description="Helical" evidence="6">
    <location>
        <begin position="55"/>
        <end position="73"/>
    </location>
</feature>
<dbReference type="InterPro" id="IPR036259">
    <property type="entry name" value="MFS_trans_sf"/>
</dbReference>
<feature type="transmembrane region" description="Helical" evidence="6">
    <location>
        <begin position="179"/>
        <end position="199"/>
    </location>
</feature>
<dbReference type="AlphaFoldDB" id="A0A167X9I0"/>
<evidence type="ECO:0000256" key="2">
    <source>
        <dbReference type="ARBA" id="ARBA00022448"/>
    </source>
</evidence>
<evidence type="ECO:0000256" key="1">
    <source>
        <dbReference type="ARBA" id="ARBA00004141"/>
    </source>
</evidence>
<feature type="transmembrane region" description="Helical" evidence="6">
    <location>
        <begin position="122"/>
        <end position="142"/>
    </location>
</feature>
<dbReference type="PROSITE" id="PS50850">
    <property type="entry name" value="MFS"/>
    <property type="match status" value="1"/>
</dbReference>
<evidence type="ECO:0000256" key="3">
    <source>
        <dbReference type="ARBA" id="ARBA00022692"/>
    </source>
</evidence>
<dbReference type="Gene3D" id="1.20.1250.20">
    <property type="entry name" value="MFS general substrate transporter like domains"/>
    <property type="match status" value="2"/>
</dbReference>
<dbReference type="EMBL" id="AZHD01000004">
    <property type="protein sequence ID" value="OAA64695.1"/>
    <property type="molecule type" value="Genomic_DNA"/>
</dbReference>
<feature type="domain" description="Major facilitator superfamily (MFS) profile" evidence="7">
    <location>
        <begin position="49"/>
        <end position="563"/>
    </location>
</feature>
<evidence type="ECO:0000256" key="6">
    <source>
        <dbReference type="SAM" id="Phobius"/>
    </source>
</evidence>
<dbReference type="GO" id="GO:0022857">
    <property type="term" value="F:transmembrane transporter activity"/>
    <property type="evidence" value="ECO:0007669"/>
    <property type="project" value="InterPro"/>
</dbReference>
<feature type="transmembrane region" description="Helical" evidence="6">
    <location>
        <begin position="447"/>
        <end position="469"/>
    </location>
</feature>
<feature type="transmembrane region" description="Helical" evidence="6">
    <location>
        <begin position="388"/>
        <end position="409"/>
    </location>
</feature>
<comment type="caution">
    <text evidence="8">The sequence shown here is derived from an EMBL/GenBank/DDBJ whole genome shotgun (WGS) entry which is preliminary data.</text>
</comment>
<feature type="transmembrane region" description="Helical" evidence="6">
    <location>
        <begin position="358"/>
        <end position="381"/>
    </location>
</feature>
<feature type="transmembrane region" description="Helical" evidence="6">
    <location>
        <begin position="539"/>
        <end position="558"/>
    </location>
</feature>
<keyword evidence="2" id="KW-0813">Transport</keyword>
<keyword evidence="9" id="KW-1185">Reference proteome</keyword>
<dbReference type="CDD" id="cd06179">
    <property type="entry name" value="MFS_TRI12_like"/>
    <property type="match status" value="1"/>
</dbReference>
<dbReference type="GO" id="GO:0005886">
    <property type="term" value="C:plasma membrane"/>
    <property type="evidence" value="ECO:0007669"/>
    <property type="project" value="TreeGrafter"/>
</dbReference>
<protein>
    <submittedName>
        <fullName evidence="8">Fungal trichothecene efflux pump</fullName>
    </submittedName>
</protein>
<feature type="transmembrane region" description="Helical" evidence="6">
    <location>
        <begin position="148"/>
        <end position="172"/>
    </location>
</feature>
<dbReference type="InterPro" id="IPR020846">
    <property type="entry name" value="MFS_dom"/>
</dbReference>
<comment type="subcellular location">
    <subcellularLocation>
        <location evidence="1">Membrane</location>
        <topology evidence="1">Multi-pass membrane protein</topology>
    </subcellularLocation>
</comment>
<dbReference type="PANTHER" id="PTHR23501:SF109">
    <property type="entry name" value="MAJOR FACILITATOR SUPERFAMILY (MFS) PROFILE DOMAIN-CONTAINING PROTEIN-RELATED"/>
    <property type="match status" value="1"/>
</dbReference>
<sequence>MADLERTVSAAEKAELEEIAHASFKPTLRDDDSLSINEEALGTNIPPGYYRSFQFIGLVTGLCFGIIAAQVIFVMSTSVLSYTNQDIGPSANIAWVSIARTLGQSTIFLIQGRLSDLFGRRWFFVGGFVVALIGVIICSVAQNVPTIIVGSAIYGSGECVQISFGVAVGELVANKHRPVVMSLMFASSAPFSAFGPTIARRMIQRGLGWRWSYYLGVIVVGMAAILVFFCYHPPNFHLLHERKSKRQQLKELDYVGIFLWVAGLLLFLLGLSWGGGLYPWKSAAVIASLVIGAVLLLAFFLWETFADLKYPVMPMYYFRNRGWISLVSMATVASMFYYSAILLWPQQVSEMLTSNVEYAGWLSCTVSSGTVLGQAVGGVFLRYGGNSRYWLIFATMCMVSFIASLASLTPETKKVGLAVTIIGTFWVGFIELAALSLAPLFCKPEDIGLASGMLASIRAAGGSISVAVYQTILNNRLATTIPAVVGTAAVNAGYPPANVSSLATAVKAGTWATLPGINSAVQAAVTGALPTAYGQAFKTVYLASLGFGGIALIGSLFTKDASSLLNDKVERKMQGIKLVGKSEKQPPKTVDA</sequence>
<evidence type="ECO:0000313" key="9">
    <source>
        <dbReference type="Proteomes" id="UP000076874"/>
    </source>
</evidence>
<dbReference type="PANTHER" id="PTHR23501">
    <property type="entry name" value="MAJOR FACILITATOR SUPERFAMILY"/>
    <property type="match status" value="1"/>
</dbReference>
<dbReference type="Proteomes" id="UP000076874">
    <property type="component" value="Unassembled WGS sequence"/>
</dbReference>
<dbReference type="SUPFAM" id="SSF103473">
    <property type="entry name" value="MFS general substrate transporter"/>
    <property type="match status" value="2"/>
</dbReference>
<dbReference type="OrthoDB" id="4161376at2759"/>
<keyword evidence="5 6" id="KW-0472">Membrane</keyword>
<name>A0A167X9I0_9HYPO</name>
<organism evidence="8 9">
    <name type="scientific">Niveomyces insectorum RCEF 264</name>
    <dbReference type="NCBI Taxonomy" id="1081102"/>
    <lineage>
        <taxon>Eukaryota</taxon>
        <taxon>Fungi</taxon>
        <taxon>Dikarya</taxon>
        <taxon>Ascomycota</taxon>
        <taxon>Pezizomycotina</taxon>
        <taxon>Sordariomycetes</taxon>
        <taxon>Hypocreomycetidae</taxon>
        <taxon>Hypocreales</taxon>
        <taxon>Cordycipitaceae</taxon>
        <taxon>Niveomyces</taxon>
    </lineage>
</organism>
<accession>A0A167X9I0</accession>
<reference evidence="8 9" key="1">
    <citation type="journal article" date="2016" name="Genome Biol. Evol.">
        <title>Divergent and convergent evolution of fungal pathogenicity.</title>
        <authorList>
            <person name="Shang Y."/>
            <person name="Xiao G."/>
            <person name="Zheng P."/>
            <person name="Cen K."/>
            <person name="Zhan S."/>
            <person name="Wang C."/>
        </authorList>
    </citation>
    <scope>NUCLEOTIDE SEQUENCE [LARGE SCALE GENOMIC DNA]</scope>
    <source>
        <strain evidence="8 9">RCEF 264</strain>
    </source>
</reference>
<dbReference type="InterPro" id="IPR053791">
    <property type="entry name" value="MFS_Tri12-like"/>
</dbReference>
<dbReference type="InterPro" id="IPR010573">
    <property type="entry name" value="MFS_Str1/Tri12-like"/>
</dbReference>
<keyword evidence="4 6" id="KW-1133">Transmembrane helix</keyword>
<feature type="transmembrane region" description="Helical" evidence="6">
    <location>
        <begin position="211"/>
        <end position="231"/>
    </location>
</feature>
<dbReference type="Pfam" id="PF06609">
    <property type="entry name" value="TRI12"/>
    <property type="match status" value="1"/>
</dbReference>
<evidence type="ECO:0000256" key="5">
    <source>
        <dbReference type="ARBA" id="ARBA00023136"/>
    </source>
</evidence>
<evidence type="ECO:0000259" key="7">
    <source>
        <dbReference type="PROSITE" id="PS50850"/>
    </source>
</evidence>
<feature type="transmembrane region" description="Helical" evidence="6">
    <location>
        <begin position="323"/>
        <end position="346"/>
    </location>
</feature>
<feature type="transmembrane region" description="Helical" evidence="6">
    <location>
        <begin position="252"/>
        <end position="271"/>
    </location>
</feature>
<feature type="transmembrane region" description="Helical" evidence="6">
    <location>
        <begin position="415"/>
        <end position="435"/>
    </location>
</feature>
<keyword evidence="3 6" id="KW-0812">Transmembrane</keyword>
<proteinExistence type="predicted"/>
<evidence type="ECO:0000313" key="8">
    <source>
        <dbReference type="EMBL" id="OAA64695.1"/>
    </source>
</evidence>
<evidence type="ECO:0000256" key="4">
    <source>
        <dbReference type="ARBA" id="ARBA00022989"/>
    </source>
</evidence>